<gene>
    <name evidence="3" type="ORF">C1E24_19090</name>
</gene>
<accession>A0A5R9PWX9</accession>
<dbReference type="PANTHER" id="PTHR43737">
    <property type="entry name" value="BLL7424 PROTEIN"/>
    <property type="match status" value="1"/>
</dbReference>
<feature type="signal peptide" evidence="2">
    <location>
        <begin position="1"/>
        <end position="17"/>
    </location>
</feature>
<dbReference type="EMBL" id="PPSW01000035">
    <property type="protein sequence ID" value="TLX45420.1"/>
    <property type="molecule type" value="Genomic_DNA"/>
</dbReference>
<dbReference type="Pfam" id="PF22352">
    <property type="entry name" value="K319L-like_PKD"/>
    <property type="match status" value="1"/>
</dbReference>
<dbReference type="Proteomes" id="UP000309186">
    <property type="component" value="Unassembled WGS sequence"/>
</dbReference>
<feature type="compositionally biased region" description="Polar residues" evidence="1">
    <location>
        <begin position="23"/>
        <end position="41"/>
    </location>
</feature>
<comment type="caution">
    <text evidence="3">The sequence shown here is derived from an EMBL/GenBank/DDBJ whole genome shotgun (WGS) entry which is preliminary data.</text>
</comment>
<dbReference type="PROSITE" id="PS51257">
    <property type="entry name" value="PROKAR_LIPOPROTEIN"/>
    <property type="match status" value="1"/>
</dbReference>
<dbReference type="OrthoDB" id="9772295at2"/>
<feature type="region of interest" description="Disordered" evidence="1">
    <location>
        <begin position="23"/>
        <end position="88"/>
    </location>
</feature>
<protein>
    <submittedName>
        <fullName evidence="3">DUF1800 domain-containing protein</fullName>
    </submittedName>
</protein>
<dbReference type="InterPro" id="IPR014917">
    <property type="entry name" value="DUF1800"/>
</dbReference>
<reference evidence="3 4" key="1">
    <citation type="submission" date="2018-01" db="EMBL/GenBank/DDBJ databases">
        <title>Co-occurrence of chitin degradation, pigmentation and bioactivity in marine Pseudoalteromonas.</title>
        <authorList>
            <person name="Paulsen S."/>
            <person name="Gram L."/>
            <person name="Machado H."/>
        </authorList>
    </citation>
    <scope>NUCLEOTIDE SEQUENCE [LARGE SCALE GENOMIC DNA]</scope>
    <source>
        <strain evidence="3 4">S3663</strain>
    </source>
</reference>
<dbReference type="PANTHER" id="PTHR43737:SF1">
    <property type="entry name" value="DUF1501 DOMAIN-CONTAINING PROTEIN"/>
    <property type="match status" value="1"/>
</dbReference>
<organism evidence="3 4">
    <name type="scientific">Pseudoalteromonas phenolica</name>
    <dbReference type="NCBI Taxonomy" id="161398"/>
    <lineage>
        <taxon>Bacteria</taxon>
        <taxon>Pseudomonadati</taxon>
        <taxon>Pseudomonadota</taxon>
        <taxon>Gammaproteobacteria</taxon>
        <taxon>Alteromonadales</taxon>
        <taxon>Pseudoalteromonadaceae</taxon>
        <taxon>Pseudoalteromonas</taxon>
    </lineage>
</organism>
<feature type="chain" id="PRO_5024273673" evidence="2">
    <location>
        <begin position="18"/>
        <end position="672"/>
    </location>
</feature>
<feature type="compositionally biased region" description="Low complexity" evidence="1">
    <location>
        <begin position="47"/>
        <end position="60"/>
    </location>
</feature>
<dbReference type="InterPro" id="IPR013783">
    <property type="entry name" value="Ig-like_fold"/>
</dbReference>
<dbReference type="RefSeq" id="WP_138484196.1">
    <property type="nucleotide sequence ID" value="NZ_PPSW01000035.1"/>
</dbReference>
<evidence type="ECO:0000313" key="4">
    <source>
        <dbReference type="Proteomes" id="UP000309186"/>
    </source>
</evidence>
<evidence type="ECO:0000256" key="1">
    <source>
        <dbReference type="SAM" id="MobiDB-lite"/>
    </source>
</evidence>
<keyword evidence="2" id="KW-0732">Signal</keyword>
<name>A0A5R9PWX9_9GAMM</name>
<evidence type="ECO:0000313" key="3">
    <source>
        <dbReference type="EMBL" id="TLX45420.1"/>
    </source>
</evidence>
<evidence type="ECO:0000256" key="2">
    <source>
        <dbReference type="SAM" id="SignalP"/>
    </source>
</evidence>
<sequence>MSKRIAIAILTSCFLVACGGGNEANTSKDTPVSESPTTTPANGGTDGSDNNGNNGGNDNSGSDDDDNSASENKTPVIKLTSPTEVNHGQQVEIKANASDADGDTLSYKWQQLAGQAVTLSAQAEISFEIPQPINGFDETYRFLLTVTDEHGAQASQEFEFTAKAVMDRKQAARLLHQAGVGPRYEEILAAEGMSAQQWIEAQMQLPITYHVDYLENYPNRDYPIQINRIDAWWKGTINAPDQLRQRVAYAMSQIFVVSDYNNALANQPKGMVSYYDMLQTHAFGNFRDLLETITLSPMMGIYLDHLNNEKADEERNIRPDENYARELLQLFSLGLNELELNGTAKKDENGLPIPAYTQEHIEGFAKVFTGWTYGASEFWNRPSNNHSIPMSPFEEYHSTAAKHLLNGVVIPENTGPEESLKIALDTIFEHPNVAPYISKQLILKLITSNPSPGYVERVAKVFNDNGEGVKGDFAAVVKAIYLDAEARQFGAPLEYFGKVKEPLLKQVHLWRVFDAKALNNFYFTGNLPLMFGQGPLQSTSVFNFYQPDHQPQELSGSELLAPELQIANDAYVINTLNSHFDEFSSRVAERYDSLYENRIYLYMSEDMALLANYGLNAVIDKYDTLFFAGSMSEEMRQAIYDMDAYFSSSESHLRLSYIIFLITVSAEYSLQQ</sequence>
<dbReference type="Pfam" id="PF08811">
    <property type="entry name" value="DUF1800"/>
    <property type="match status" value="1"/>
</dbReference>
<dbReference type="AlphaFoldDB" id="A0A5R9PWX9"/>
<proteinExistence type="predicted"/>
<dbReference type="Gene3D" id="2.60.40.10">
    <property type="entry name" value="Immunoglobulins"/>
    <property type="match status" value="1"/>
</dbReference>